<gene>
    <name evidence="2" type="ORF">HNR73_000478</name>
</gene>
<dbReference type="PANTHER" id="PTHR43162">
    <property type="match status" value="1"/>
</dbReference>
<accession>A0A841F8S3</accession>
<dbReference type="AlphaFoldDB" id="A0A841F8S3"/>
<feature type="domain" description="NAD(P)-binding" evidence="1">
    <location>
        <begin position="7"/>
        <end position="173"/>
    </location>
</feature>
<name>A0A841F8S3_9ACTN</name>
<organism evidence="2 3">
    <name type="scientific">Phytomonospora endophytica</name>
    <dbReference type="NCBI Taxonomy" id="714109"/>
    <lineage>
        <taxon>Bacteria</taxon>
        <taxon>Bacillati</taxon>
        <taxon>Actinomycetota</taxon>
        <taxon>Actinomycetes</taxon>
        <taxon>Micromonosporales</taxon>
        <taxon>Micromonosporaceae</taxon>
        <taxon>Phytomonospora</taxon>
    </lineage>
</organism>
<dbReference type="InterPro" id="IPR036291">
    <property type="entry name" value="NAD(P)-bd_dom_sf"/>
</dbReference>
<dbReference type="EMBL" id="JACHGT010000001">
    <property type="protein sequence ID" value="MBB6032636.1"/>
    <property type="molecule type" value="Genomic_DNA"/>
</dbReference>
<reference evidence="2 3" key="1">
    <citation type="submission" date="2020-08" db="EMBL/GenBank/DDBJ databases">
        <title>Genomic Encyclopedia of Type Strains, Phase IV (KMG-IV): sequencing the most valuable type-strain genomes for metagenomic binning, comparative biology and taxonomic classification.</title>
        <authorList>
            <person name="Goeker M."/>
        </authorList>
    </citation>
    <scope>NUCLEOTIDE SEQUENCE [LARGE SCALE GENOMIC DNA]</scope>
    <source>
        <strain evidence="2 3">YIM 65646</strain>
    </source>
</reference>
<sequence>MTILVTGARGSVARAVVDRFVAAGEDVRAAGSDPSKTPPIEGVPIAGFDLADRANLKAVLDGVDRVFMYAVHSGIENFLDAARDAGVRHIVLLSSIAAAFPGNPIGDMHLAVENPLRESGIAYTILRPGMFATNALWWADAVRSGVVALPYPEAHVTPIHEGDMADVAFAALTGSGHEGAIHPLDGPESLTVRRQVELIGEAIGRDLRIEVLPHEKAAASMPAPVLEMLAGAVGKPQTPGPNSWAVTGIPSRGFAQWAADHADDFR</sequence>
<evidence type="ECO:0000313" key="2">
    <source>
        <dbReference type="EMBL" id="MBB6032636.1"/>
    </source>
</evidence>
<dbReference type="Proteomes" id="UP000548476">
    <property type="component" value="Unassembled WGS sequence"/>
</dbReference>
<dbReference type="Pfam" id="PF13460">
    <property type="entry name" value="NAD_binding_10"/>
    <property type="match status" value="1"/>
</dbReference>
<dbReference type="SUPFAM" id="SSF51735">
    <property type="entry name" value="NAD(P)-binding Rossmann-fold domains"/>
    <property type="match status" value="1"/>
</dbReference>
<keyword evidence="3" id="KW-1185">Reference proteome</keyword>
<proteinExistence type="predicted"/>
<dbReference type="PANTHER" id="PTHR43162:SF1">
    <property type="entry name" value="PRESTALK A DIFFERENTIATION PROTEIN A"/>
    <property type="match status" value="1"/>
</dbReference>
<dbReference type="Gene3D" id="3.40.50.720">
    <property type="entry name" value="NAD(P)-binding Rossmann-like Domain"/>
    <property type="match status" value="1"/>
</dbReference>
<dbReference type="InterPro" id="IPR051604">
    <property type="entry name" value="Ergot_Alk_Oxidoreductase"/>
</dbReference>
<evidence type="ECO:0000313" key="3">
    <source>
        <dbReference type="Proteomes" id="UP000548476"/>
    </source>
</evidence>
<dbReference type="RefSeq" id="WP_184785527.1">
    <property type="nucleotide sequence ID" value="NZ_BONT01000036.1"/>
</dbReference>
<dbReference type="Gene3D" id="3.90.25.10">
    <property type="entry name" value="UDP-galactose 4-epimerase, domain 1"/>
    <property type="match status" value="1"/>
</dbReference>
<evidence type="ECO:0000259" key="1">
    <source>
        <dbReference type="Pfam" id="PF13460"/>
    </source>
</evidence>
<comment type="caution">
    <text evidence="2">The sequence shown here is derived from an EMBL/GenBank/DDBJ whole genome shotgun (WGS) entry which is preliminary data.</text>
</comment>
<dbReference type="InterPro" id="IPR016040">
    <property type="entry name" value="NAD(P)-bd_dom"/>
</dbReference>
<protein>
    <submittedName>
        <fullName evidence="2">Uncharacterized protein YbjT (DUF2867 family)</fullName>
    </submittedName>
</protein>